<evidence type="ECO:0000313" key="2">
    <source>
        <dbReference type="Proteomes" id="UP000000262"/>
    </source>
</evidence>
<dbReference type="InterPro" id="IPR007115">
    <property type="entry name" value="6-PTP_synth/QueD"/>
</dbReference>
<dbReference type="EMBL" id="CP000816">
    <property type="protein sequence ID" value="ABU81961.1"/>
    <property type="molecule type" value="Genomic_DNA"/>
</dbReference>
<reference evidence="1 2" key="1">
    <citation type="journal article" date="2008" name="Genome Biol.">
        <title>A genomic analysis of the archaeal system Ignicoccus hospitalis-Nanoarchaeum equitans.</title>
        <authorList>
            <person name="Podar M."/>
            <person name="Anderson I."/>
            <person name="Makarova K.S."/>
            <person name="Elkins J.G."/>
            <person name="Ivanova N."/>
            <person name="Wall M.A."/>
            <person name="Lykidis A."/>
            <person name="Mavromatis K."/>
            <person name="Sun H."/>
            <person name="Hudson M.E."/>
            <person name="Chen W."/>
            <person name="Deciu C."/>
            <person name="Hutchison D."/>
            <person name="Eads J.R."/>
            <person name="Anderson A."/>
            <person name="Fernandes F."/>
            <person name="Szeto E."/>
            <person name="Lapidus A."/>
            <person name="Kyrpides N.C."/>
            <person name="Saier M.H.Jr."/>
            <person name="Richardson P.M."/>
            <person name="Rachel R."/>
            <person name="Huber H."/>
            <person name="Eisen J.A."/>
            <person name="Koonin E.V."/>
            <person name="Keller M."/>
            <person name="Stetter K.O."/>
        </authorList>
    </citation>
    <scope>NUCLEOTIDE SEQUENCE [LARGE SCALE GENOMIC DNA]</scope>
    <source>
        <strain evidence="2">KIN4/I / DSM 18386 / JCM 14125</strain>
    </source>
</reference>
<sequence length="150" mass="16563">MTLTCISVEEKFPAAHYTNPRLSPAGTLHGHNWRVKVTVCKEGVSAWVVDAVKLREALNDIIDPLRFSLLVPETDAKLWLGPKGLKELLEEALGIRVRVAVLPYPIVSGEIVAHYVCSRIKDEIDADCCKVEVEESPGEVATYDECAFTS</sequence>
<dbReference type="RefSeq" id="WP_012122925.1">
    <property type="nucleotide sequence ID" value="NC_009776.1"/>
</dbReference>
<dbReference type="STRING" id="453591.Igni_0779"/>
<dbReference type="InterPro" id="IPR038418">
    <property type="entry name" value="6-PTP_synth/QueD_sf"/>
</dbReference>
<protein>
    <submittedName>
        <fullName evidence="1">Uncharacterized protein</fullName>
    </submittedName>
</protein>
<dbReference type="KEGG" id="iho:Igni_0779"/>
<dbReference type="eggNOG" id="arCOG02172">
    <property type="taxonomic scope" value="Archaea"/>
</dbReference>
<dbReference type="AlphaFoldDB" id="A8AAK9"/>
<name>A8AAK9_IGNH4</name>
<dbReference type="Proteomes" id="UP000000262">
    <property type="component" value="Chromosome"/>
</dbReference>
<dbReference type="Gene3D" id="3.30.479.10">
    <property type="entry name" value="6-pyruvoyl tetrahydropterin synthase/QueD"/>
    <property type="match status" value="1"/>
</dbReference>
<evidence type="ECO:0000313" key="1">
    <source>
        <dbReference type="EMBL" id="ABU81961.1"/>
    </source>
</evidence>
<organism evidence="1 2">
    <name type="scientific">Ignicoccus hospitalis (strain KIN4/I / DSM 18386 / JCM 14125)</name>
    <dbReference type="NCBI Taxonomy" id="453591"/>
    <lineage>
        <taxon>Archaea</taxon>
        <taxon>Thermoproteota</taxon>
        <taxon>Thermoprotei</taxon>
        <taxon>Desulfurococcales</taxon>
        <taxon>Desulfurococcaceae</taxon>
        <taxon>Ignicoccus</taxon>
    </lineage>
</organism>
<accession>A8AAK9</accession>
<keyword evidence="2" id="KW-1185">Reference proteome</keyword>
<dbReference type="Pfam" id="PF01242">
    <property type="entry name" value="PTPS"/>
    <property type="match status" value="1"/>
</dbReference>
<gene>
    <name evidence="1" type="ordered locus">Igni_0779</name>
</gene>
<dbReference type="OrthoDB" id="6529at2157"/>
<proteinExistence type="predicted"/>
<dbReference type="SUPFAM" id="SSF55620">
    <property type="entry name" value="Tetrahydrobiopterin biosynthesis enzymes-like"/>
    <property type="match status" value="1"/>
</dbReference>
<dbReference type="HOGENOM" id="CLU_1736393_0_0_2"/>
<dbReference type="GeneID" id="5562483"/>